<gene>
    <name evidence="5" type="ORF">KI387_024318</name>
</gene>
<comment type="caution">
    <text evidence="5">The sequence shown here is derived from an EMBL/GenBank/DDBJ whole genome shotgun (WGS) entry which is preliminary data.</text>
</comment>
<dbReference type="InterPro" id="IPR036465">
    <property type="entry name" value="vWFA_dom_sf"/>
</dbReference>
<dbReference type="PANTHER" id="PTHR12433">
    <property type="entry name" value="MEDIATOR OF RNA POLYMERASE II TRANSCRIPTION SUBUNIT 25"/>
    <property type="match status" value="1"/>
</dbReference>
<evidence type="ECO:0000313" key="5">
    <source>
        <dbReference type="EMBL" id="KAH9315691.1"/>
    </source>
</evidence>
<sequence>MNTQGSSSAHQLILVIEGTAALGPYWSLLRSEYIDKIIRSFSGNELGSQKSSGPFIEMALIVFYSHGPHSVCSVQRSPWTKNFDLFQKWLSDINFCGGGLGEVAIAEGLAEALTMFAPSQTVTQMAQGMDRQKHCVLVAASNPHPLATPVRRPSSHTSSQQNGNSEFQTPQWLADAETVAKSYAQSFVSLSVIAPKQLPKLRSVYNAGKRNPSATDAVMENRKHSQHLVLLSDGFMDGCSALSFSGATSVNASSNLIKTDLTSAAMHSVPLQPQTTAVRPSSGQA</sequence>
<feature type="domain" description="Mediator of RNA polymerase II transcription subunit 25 von Willebrand factor type A" evidence="4">
    <location>
        <begin position="8"/>
        <end position="233"/>
    </location>
</feature>
<name>A0AA38G3Y1_TAXCH</name>
<dbReference type="InterPro" id="IPR021419">
    <property type="entry name" value="Mediator_Med25_VWA"/>
</dbReference>
<evidence type="ECO:0000313" key="6">
    <source>
        <dbReference type="Proteomes" id="UP000824469"/>
    </source>
</evidence>
<evidence type="ECO:0000259" key="4">
    <source>
        <dbReference type="Pfam" id="PF11265"/>
    </source>
</evidence>
<feature type="region of interest" description="Disordered" evidence="3">
    <location>
        <begin position="144"/>
        <end position="167"/>
    </location>
</feature>
<evidence type="ECO:0000256" key="1">
    <source>
        <dbReference type="ARBA" id="ARBA00009102"/>
    </source>
</evidence>
<dbReference type="SUPFAM" id="SSF53300">
    <property type="entry name" value="vWA-like"/>
    <property type="match status" value="1"/>
</dbReference>
<evidence type="ECO:0000256" key="2">
    <source>
        <dbReference type="ARBA" id="ARBA00019694"/>
    </source>
</evidence>
<organism evidence="5 6">
    <name type="scientific">Taxus chinensis</name>
    <name type="common">Chinese yew</name>
    <name type="synonym">Taxus wallichiana var. chinensis</name>
    <dbReference type="NCBI Taxonomy" id="29808"/>
    <lineage>
        <taxon>Eukaryota</taxon>
        <taxon>Viridiplantae</taxon>
        <taxon>Streptophyta</taxon>
        <taxon>Embryophyta</taxon>
        <taxon>Tracheophyta</taxon>
        <taxon>Spermatophyta</taxon>
        <taxon>Pinopsida</taxon>
        <taxon>Pinidae</taxon>
        <taxon>Conifers II</taxon>
        <taxon>Cupressales</taxon>
        <taxon>Taxaceae</taxon>
        <taxon>Taxus</taxon>
    </lineage>
</organism>
<dbReference type="Proteomes" id="UP000824469">
    <property type="component" value="Unassembled WGS sequence"/>
</dbReference>
<proteinExistence type="inferred from homology"/>
<dbReference type="Pfam" id="PF11265">
    <property type="entry name" value="Med25_VWA"/>
    <property type="match status" value="1"/>
</dbReference>
<dbReference type="PANTHER" id="PTHR12433:SF11">
    <property type="entry name" value="MEDIATOR OF RNA POLYMERASE II TRANSCRIPTION SUBUNIT 25"/>
    <property type="match status" value="1"/>
</dbReference>
<dbReference type="EMBL" id="JAHRHJ020000005">
    <property type="protein sequence ID" value="KAH9315691.1"/>
    <property type="molecule type" value="Genomic_DNA"/>
</dbReference>
<protein>
    <recommendedName>
        <fullName evidence="2">Mediator of RNA polymerase II transcription subunit 25</fullName>
    </recommendedName>
</protein>
<dbReference type="AlphaFoldDB" id="A0AA38G3Y1"/>
<reference evidence="5 6" key="1">
    <citation type="journal article" date="2021" name="Nat. Plants">
        <title>The Taxus genome provides insights into paclitaxel biosynthesis.</title>
        <authorList>
            <person name="Xiong X."/>
            <person name="Gou J."/>
            <person name="Liao Q."/>
            <person name="Li Y."/>
            <person name="Zhou Q."/>
            <person name="Bi G."/>
            <person name="Li C."/>
            <person name="Du R."/>
            <person name="Wang X."/>
            <person name="Sun T."/>
            <person name="Guo L."/>
            <person name="Liang H."/>
            <person name="Lu P."/>
            <person name="Wu Y."/>
            <person name="Zhang Z."/>
            <person name="Ro D.K."/>
            <person name="Shang Y."/>
            <person name="Huang S."/>
            <person name="Yan J."/>
        </authorList>
    </citation>
    <scope>NUCLEOTIDE SEQUENCE [LARGE SCALE GENOMIC DNA]</scope>
    <source>
        <strain evidence="5">Ta-2019</strain>
    </source>
</reference>
<keyword evidence="6" id="KW-1185">Reference proteome</keyword>
<evidence type="ECO:0000256" key="3">
    <source>
        <dbReference type="SAM" id="MobiDB-lite"/>
    </source>
</evidence>
<dbReference type="GO" id="GO:0005667">
    <property type="term" value="C:transcription regulator complex"/>
    <property type="evidence" value="ECO:0007669"/>
    <property type="project" value="TreeGrafter"/>
</dbReference>
<dbReference type="GO" id="GO:0016592">
    <property type="term" value="C:mediator complex"/>
    <property type="evidence" value="ECO:0007669"/>
    <property type="project" value="TreeGrafter"/>
</dbReference>
<dbReference type="GO" id="GO:0045944">
    <property type="term" value="P:positive regulation of transcription by RNA polymerase II"/>
    <property type="evidence" value="ECO:0007669"/>
    <property type="project" value="TreeGrafter"/>
</dbReference>
<accession>A0AA38G3Y1</accession>
<dbReference type="OMA" id="GMKNSPG"/>
<feature type="compositionally biased region" description="Polar residues" evidence="3">
    <location>
        <begin position="155"/>
        <end position="167"/>
    </location>
</feature>
<comment type="similarity">
    <text evidence="1">Belongs to the Mediator complex subunit 25 family.</text>
</comment>
<feature type="non-terminal residue" evidence="5">
    <location>
        <position position="1"/>
    </location>
</feature>